<dbReference type="PANTHER" id="PTHR23155">
    <property type="entry name" value="DISEASE RESISTANCE PROTEIN RP"/>
    <property type="match status" value="1"/>
</dbReference>
<name>A0A6D2IRB9_9BRAS</name>
<sequence length="115" mass="12975">MASKRTVQEWDEAIDTLASSAAQFPGMEDHIFPILMYSYDSLGGDHVKSCFQYCALFPEDFYRKGELVDYWICEGFIDEKKGIRKAKNKAHGIIGTLVQACLLIEEGETNQSENA</sequence>
<dbReference type="PANTHER" id="PTHR23155:SF1192">
    <property type="entry name" value="DISEASE RESISTANCE PROTEIN RFL1-RELATED"/>
    <property type="match status" value="1"/>
</dbReference>
<organism evidence="4 5">
    <name type="scientific">Microthlaspi erraticum</name>
    <dbReference type="NCBI Taxonomy" id="1685480"/>
    <lineage>
        <taxon>Eukaryota</taxon>
        <taxon>Viridiplantae</taxon>
        <taxon>Streptophyta</taxon>
        <taxon>Embryophyta</taxon>
        <taxon>Tracheophyta</taxon>
        <taxon>Spermatophyta</taxon>
        <taxon>Magnoliopsida</taxon>
        <taxon>eudicotyledons</taxon>
        <taxon>Gunneridae</taxon>
        <taxon>Pentapetalae</taxon>
        <taxon>rosids</taxon>
        <taxon>malvids</taxon>
        <taxon>Brassicales</taxon>
        <taxon>Brassicaceae</taxon>
        <taxon>Coluteocarpeae</taxon>
        <taxon>Microthlaspi</taxon>
    </lineage>
</organism>
<evidence type="ECO:0000256" key="2">
    <source>
        <dbReference type="ARBA" id="ARBA00022821"/>
    </source>
</evidence>
<evidence type="ECO:0000313" key="5">
    <source>
        <dbReference type="Proteomes" id="UP000467841"/>
    </source>
</evidence>
<dbReference type="OrthoDB" id="664960at2759"/>
<dbReference type="Proteomes" id="UP000467841">
    <property type="component" value="Unassembled WGS sequence"/>
</dbReference>
<accession>A0A6D2IRB9</accession>
<keyword evidence="2" id="KW-0611">Plant defense</keyword>
<evidence type="ECO:0000256" key="1">
    <source>
        <dbReference type="ARBA" id="ARBA00022737"/>
    </source>
</evidence>
<comment type="caution">
    <text evidence="4">The sequence shown here is derived from an EMBL/GenBank/DDBJ whole genome shotgun (WGS) entry which is preliminary data.</text>
</comment>
<protein>
    <recommendedName>
        <fullName evidence="3">Disease resistance protein winged helix domain-containing protein</fullName>
    </recommendedName>
</protein>
<feature type="domain" description="Disease resistance protein winged helix" evidence="3">
    <location>
        <begin position="56"/>
        <end position="108"/>
    </location>
</feature>
<evidence type="ECO:0000313" key="4">
    <source>
        <dbReference type="EMBL" id="CAA7029050.1"/>
    </source>
</evidence>
<dbReference type="AlphaFoldDB" id="A0A6D2IRB9"/>
<evidence type="ECO:0000259" key="3">
    <source>
        <dbReference type="Pfam" id="PF23559"/>
    </source>
</evidence>
<dbReference type="EMBL" id="CACVBM020001075">
    <property type="protein sequence ID" value="CAA7029050.1"/>
    <property type="molecule type" value="Genomic_DNA"/>
</dbReference>
<keyword evidence="5" id="KW-1185">Reference proteome</keyword>
<dbReference type="InterPro" id="IPR044974">
    <property type="entry name" value="Disease_R_plants"/>
</dbReference>
<dbReference type="Gene3D" id="1.10.10.10">
    <property type="entry name" value="Winged helix-like DNA-binding domain superfamily/Winged helix DNA-binding domain"/>
    <property type="match status" value="1"/>
</dbReference>
<dbReference type="InterPro" id="IPR036388">
    <property type="entry name" value="WH-like_DNA-bd_sf"/>
</dbReference>
<gene>
    <name evidence="4" type="ORF">MERR_LOCUS16285</name>
</gene>
<reference evidence="4" key="1">
    <citation type="submission" date="2020-01" db="EMBL/GenBank/DDBJ databases">
        <authorList>
            <person name="Mishra B."/>
        </authorList>
    </citation>
    <scope>NUCLEOTIDE SEQUENCE [LARGE SCALE GENOMIC DNA]</scope>
</reference>
<proteinExistence type="predicted"/>
<dbReference type="InterPro" id="IPR058922">
    <property type="entry name" value="WHD_DRP"/>
</dbReference>
<dbReference type="FunFam" id="1.10.10.10:FF:000322">
    <property type="entry name" value="Probable disease resistance protein At1g63360"/>
    <property type="match status" value="1"/>
</dbReference>
<dbReference type="GO" id="GO:0098542">
    <property type="term" value="P:defense response to other organism"/>
    <property type="evidence" value="ECO:0007669"/>
    <property type="project" value="TreeGrafter"/>
</dbReference>
<keyword evidence="1" id="KW-0677">Repeat</keyword>
<dbReference type="Pfam" id="PF23559">
    <property type="entry name" value="WHD_DRP"/>
    <property type="match status" value="1"/>
</dbReference>